<evidence type="ECO:0000313" key="11">
    <source>
        <dbReference type="Proteomes" id="UP000598997"/>
    </source>
</evidence>
<dbReference type="FunFam" id="3.40.1160.10:FF:000018">
    <property type="entry name" value="Glutamate 5-kinase"/>
    <property type="match status" value="1"/>
</dbReference>
<proteinExistence type="inferred from homology"/>
<feature type="binding site" evidence="8">
    <location>
        <position position="156"/>
    </location>
    <ligand>
        <name>substrate</name>
    </ligand>
</feature>
<dbReference type="NCBIfam" id="TIGR01027">
    <property type="entry name" value="proB"/>
    <property type="match status" value="1"/>
</dbReference>
<evidence type="ECO:0000259" key="9">
    <source>
        <dbReference type="SMART" id="SM00359"/>
    </source>
</evidence>
<dbReference type="PANTHER" id="PTHR43654:SF1">
    <property type="entry name" value="ISOPENTENYL PHOSPHATE KINASE"/>
    <property type="match status" value="1"/>
</dbReference>
<keyword evidence="4 8" id="KW-0808">Transferase</keyword>
<feature type="domain" description="PUA" evidence="9">
    <location>
        <begin position="294"/>
        <end position="376"/>
    </location>
</feature>
<dbReference type="Pfam" id="PF01472">
    <property type="entry name" value="PUA"/>
    <property type="match status" value="1"/>
</dbReference>
<comment type="similarity">
    <text evidence="8">Belongs to the glutamate 5-kinase family.</text>
</comment>
<dbReference type="InterPro" id="IPR036974">
    <property type="entry name" value="PUA_sf"/>
</dbReference>
<dbReference type="InterPro" id="IPR002478">
    <property type="entry name" value="PUA"/>
</dbReference>
<dbReference type="PIRSF" id="PIRSF000729">
    <property type="entry name" value="GK"/>
    <property type="match status" value="1"/>
</dbReference>
<dbReference type="InterPro" id="IPR001057">
    <property type="entry name" value="Glu/AcGlu_kinase"/>
</dbReference>
<keyword evidence="7 8" id="KW-0067">ATP-binding</keyword>
<evidence type="ECO:0000256" key="4">
    <source>
        <dbReference type="ARBA" id="ARBA00022679"/>
    </source>
</evidence>
<dbReference type="InterPro" id="IPR041739">
    <property type="entry name" value="G5K_ProB"/>
</dbReference>
<keyword evidence="3 8" id="KW-0641">Proline biosynthesis</keyword>
<comment type="caution">
    <text evidence="10">The sequence shown here is derived from an EMBL/GenBank/DDBJ whole genome shotgun (WGS) entry which is preliminary data.</text>
</comment>
<dbReference type="HAMAP" id="MF_00456">
    <property type="entry name" value="ProB"/>
    <property type="match status" value="1"/>
</dbReference>
<dbReference type="InterPro" id="IPR011529">
    <property type="entry name" value="Glu_5kinase"/>
</dbReference>
<evidence type="ECO:0000256" key="3">
    <source>
        <dbReference type="ARBA" id="ARBA00022650"/>
    </source>
</evidence>
<dbReference type="CDD" id="cd04242">
    <property type="entry name" value="AAK_G5K_ProB"/>
    <property type="match status" value="1"/>
</dbReference>
<dbReference type="CDD" id="cd21157">
    <property type="entry name" value="PUA_G5K"/>
    <property type="match status" value="1"/>
</dbReference>
<gene>
    <name evidence="8 10" type="primary">proB</name>
    <name evidence="10" type="ORF">GCM10010989_09900</name>
</gene>
<feature type="binding site" evidence="8">
    <location>
        <position position="28"/>
    </location>
    <ligand>
        <name>ATP</name>
        <dbReference type="ChEBI" id="CHEBI:30616"/>
    </ligand>
</feature>
<accession>A0A916YAI5</accession>
<dbReference type="RefSeq" id="WP_082924281.1">
    <property type="nucleotide sequence ID" value="NZ_BMIO01000003.1"/>
</dbReference>
<dbReference type="PANTHER" id="PTHR43654">
    <property type="entry name" value="GLUTAMATE 5-KINASE"/>
    <property type="match status" value="1"/>
</dbReference>
<reference evidence="10 11" key="1">
    <citation type="journal article" date="2014" name="Int. J. Syst. Evol. Microbiol.">
        <title>Complete genome sequence of Corynebacterium casei LMG S-19264T (=DSM 44701T), isolated from a smear-ripened cheese.</title>
        <authorList>
            <consortium name="US DOE Joint Genome Institute (JGI-PGF)"/>
            <person name="Walter F."/>
            <person name="Albersmeier A."/>
            <person name="Kalinowski J."/>
            <person name="Ruckert C."/>
        </authorList>
    </citation>
    <scope>NUCLEOTIDE SEQUENCE [LARGE SCALE GENOMIC DNA]</scope>
    <source>
        <strain evidence="10 11">CGMCC 1.15358</strain>
    </source>
</reference>
<keyword evidence="11" id="KW-1185">Reference proteome</keyword>
<dbReference type="InterPro" id="IPR001048">
    <property type="entry name" value="Asp/Glu/Uridylate_kinase"/>
</dbReference>
<comment type="pathway">
    <text evidence="8">Amino-acid biosynthesis; L-proline biosynthesis; L-glutamate 5-semialdehyde from L-glutamate: step 1/2.</text>
</comment>
<protein>
    <recommendedName>
        <fullName evidence="8">Glutamate 5-kinase</fullName>
        <ecNumber evidence="8">2.7.2.11</ecNumber>
    </recommendedName>
    <alternativeName>
        <fullName evidence="8">Gamma-glutamyl kinase</fullName>
        <shortName evidence="8">GK</shortName>
    </alternativeName>
</protein>
<comment type="subcellular location">
    <subcellularLocation>
        <location evidence="8">Cytoplasm</location>
    </subcellularLocation>
</comment>
<dbReference type="PROSITE" id="PS00902">
    <property type="entry name" value="GLUTAMATE_5_KINASE"/>
    <property type="match status" value="1"/>
</dbReference>
<keyword evidence="1 8" id="KW-0963">Cytoplasm</keyword>
<comment type="function">
    <text evidence="8">Catalyzes the transfer of a phosphate group to glutamate to form L-glutamate 5-phosphate.</text>
</comment>
<dbReference type="InterPro" id="IPR015947">
    <property type="entry name" value="PUA-like_sf"/>
</dbReference>
<dbReference type="GO" id="GO:0004349">
    <property type="term" value="F:glutamate 5-kinase activity"/>
    <property type="evidence" value="ECO:0007669"/>
    <property type="project" value="UniProtKB-UniRule"/>
</dbReference>
<keyword evidence="5 8" id="KW-0547">Nucleotide-binding</keyword>
<dbReference type="GO" id="GO:0005524">
    <property type="term" value="F:ATP binding"/>
    <property type="evidence" value="ECO:0007669"/>
    <property type="project" value="UniProtKB-KW"/>
</dbReference>
<dbReference type="GO" id="GO:0055129">
    <property type="term" value="P:L-proline biosynthetic process"/>
    <property type="evidence" value="ECO:0007669"/>
    <property type="project" value="UniProtKB-UniRule"/>
</dbReference>
<dbReference type="SMART" id="SM00359">
    <property type="entry name" value="PUA"/>
    <property type="match status" value="1"/>
</dbReference>
<keyword evidence="2 8" id="KW-0028">Amino-acid biosynthesis</keyword>
<dbReference type="GO" id="GO:0003723">
    <property type="term" value="F:RNA binding"/>
    <property type="evidence" value="ECO:0007669"/>
    <property type="project" value="InterPro"/>
</dbReference>
<feature type="binding site" evidence="8">
    <location>
        <begin position="188"/>
        <end position="189"/>
    </location>
    <ligand>
        <name>ATP</name>
        <dbReference type="ChEBI" id="CHEBI:30616"/>
    </ligand>
</feature>
<feature type="binding site" evidence="8">
    <location>
        <position position="68"/>
    </location>
    <ligand>
        <name>substrate</name>
    </ligand>
</feature>
<dbReference type="GO" id="GO:0005829">
    <property type="term" value="C:cytosol"/>
    <property type="evidence" value="ECO:0007669"/>
    <property type="project" value="TreeGrafter"/>
</dbReference>
<dbReference type="Pfam" id="PF00696">
    <property type="entry name" value="AA_kinase"/>
    <property type="match status" value="1"/>
</dbReference>
<name>A0A916YAI5_9SPHN</name>
<dbReference type="OrthoDB" id="9804434at2"/>
<dbReference type="SUPFAM" id="SSF88697">
    <property type="entry name" value="PUA domain-like"/>
    <property type="match status" value="1"/>
</dbReference>
<dbReference type="PROSITE" id="PS50890">
    <property type="entry name" value="PUA"/>
    <property type="match status" value="1"/>
</dbReference>
<organism evidence="10 11">
    <name type="scientific">Croceicoccus pelagius</name>
    <dbReference type="NCBI Taxonomy" id="1703341"/>
    <lineage>
        <taxon>Bacteria</taxon>
        <taxon>Pseudomonadati</taxon>
        <taxon>Pseudomonadota</taxon>
        <taxon>Alphaproteobacteria</taxon>
        <taxon>Sphingomonadales</taxon>
        <taxon>Erythrobacteraceae</taxon>
        <taxon>Croceicoccus</taxon>
    </lineage>
</organism>
<feature type="binding site" evidence="8">
    <location>
        <begin position="230"/>
        <end position="236"/>
    </location>
    <ligand>
        <name>ATP</name>
        <dbReference type="ChEBI" id="CHEBI:30616"/>
    </ligand>
</feature>
<evidence type="ECO:0000256" key="2">
    <source>
        <dbReference type="ARBA" id="ARBA00022605"/>
    </source>
</evidence>
<dbReference type="InterPro" id="IPR036393">
    <property type="entry name" value="AceGlu_kinase-like_sf"/>
</dbReference>
<dbReference type="AlphaFoldDB" id="A0A916YAI5"/>
<dbReference type="Gene3D" id="2.30.130.10">
    <property type="entry name" value="PUA domain"/>
    <property type="match status" value="1"/>
</dbReference>
<dbReference type="Proteomes" id="UP000598997">
    <property type="component" value="Unassembled WGS sequence"/>
</dbReference>
<feature type="binding site" evidence="8">
    <location>
        <position position="168"/>
    </location>
    <ligand>
        <name>substrate</name>
    </ligand>
</feature>
<evidence type="ECO:0000313" key="10">
    <source>
        <dbReference type="EMBL" id="GGD37832.1"/>
    </source>
</evidence>
<keyword evidence="6 8" id="KW-0418">Kinase</keyword>
<dbReference type="EC" id="2.7.2.11" evidence="8"/>
<dbReference type="InterPro" id="IPR005715">
    <property type="entry name" value="Glu_5kinase/COase_Synthase"/>
</dbReference>
<dbReference type="SUPFAM" id="SSF53633">
    <property type="entry name" value="Carbamate kinase-like"/>
    <property type="match status" value="1"/>
</dbReference>
<dbReference type="Gene3D" id="3.40.1160.10">
    <property type="entry name" value="Acetylglutamate kinase-like"/>
    <property type="match status" value="1"/>
</dbReference>
<evidence type="ECO:0000256" key="1">
    <source>
        <dbReference type="ARBA" id="ARBA00022490"/>
    </source>
</evidence>
<dbReference type="PRINTS" id="PR00474">
    <property type="entry name" value="GLU5KINASE"/>
</dbReference>
<dbReference type="InterPro" id="IPR019797">
    <property type="entry name" value="Glutamate_5-kinase_CS"/>
</dbReference>
<dbReference type="EMBL" id="BMIO01000003">
    <property type="protein sequence ID" value="GGD37832.1"/>
    <property type="molecule type" value="Genomic_DNA"/>
</dbReference>
<evidence type="ECO:0000256" key="8">
    <source>
        <dbReference type="HAMAP-Rule" id="MF_00456"/>
    </source>
</evidence>
<comment type="catalytic activity">
    <reaction evidence="8">
        <text>L-glutamate + ATP = L-glutamyl 5-phosphate + ADP</text>
        <dbReference type="Rhea" id="RHEA:14877"/>
        <dbReference type="ChEBI" id="CHEBI:29985"/>
        <dbReference type="ChEBI" id="CHEBI:30616"/>
        <dbReference type="ChEBI" id="CHEBI:58274"/>
        <dbReference type="ChEBI" id="CHEBI:456216"/>
        <dbReference type="EC" id="2.7.2.11"/>
    </reaction>
</comment>
<evidence type="ECO:0000256" key="6">
    <source>
        <dbReference type="ARBA" id="ARBA00022777"/>
    </source>
</evidence>
<sequence>MEKSEPTEKITTLHDLTLPRTCKRIVIKVGSALLVGPDGQPRREWLASLAGEISAATIRGQEVIVVSSGAIALGASRLKLEKGGRANLADAQAAASVGQIELSALWADLLGGHGLTTGQLLVTLEDLEGRRRYLNASATLKRLVDRGVVPVVNENDSVATHEIRFGDNDRLAARVAQAGKADAVVLLSDIDGLYDRNPKDPGAQMIPMVHGVTKQIHDMADGGSGSGLGSGGMTSKLQAAEIAERAGIALAIVNGQYTAPLARALQGGIGTLFLPRRRDSGRKAWLGGRIRMRGTLVVDSGAAKAMHDGNSLLAKGITDVTGNFSRGDVVEVRGPDGEQIAKGLAEYDASEVFAIMGRHSDDQERLLGYAPRSAVIHRDQMVIVSIRK</sequence>
<evidence type="ECO:0000256" key="5">
    <source>
        <dbReference type="ARBA" id="ARBA00022741"/>
    </source>
</evidence>
<evidence type="ECO:0000256" key="7">
    <source>
        <dbReference type="ARBA" id="ARBA00022840"/>
    </source>
</evidence>